<dbReference type="PROSITE" id="PS01096">
    <property type="entry name" value="PPIC_PPIASE_1"/>
    <property type="match status" value="1"/>
</dbReference>
<dbReference type="InterPro" id="IPR046357">
    <property type="entry name" value="PPIase_dom_sf"/>
</dbReference>
<protein>
    <submittedName>
        <fullName evidence="3">PPIC-type PPIASE domain protein</fullName>
    </submittedName>
</protein>
<dbReference type="Proteomes" id="UP000005755">
    <property type="component" value="Unassembled WGS sequence"/>
</dbReference>
<evidence type="ECO:0000313" key="4">
    <source>
        <dbReference type="Proteomes" id="UP000005755"/>
    </source>
</evidence>
<gene>
    <name evidence="3" type="ORF">HCCG_01073</name>
</gene>
<dbReference type="SUPFAM" id="SSF54534">
    <property type="entry name" value="FKBP-like"/>
    <property type="match status" value="1"/>
</dbReference>
<evidence type="ECO:0000259" key="2">
    <source>
        <dbReference type="PROSITE" id="PS50198"/>
    </source>
</evidence>
<sequence length="296" mass="33224">MIATILQILNFGEITMKKHLPAKQLFGAIFLSLAIASLQAKTYATIDGKPAVTDKDLEILKQSIPNFNYAKLSDQEKEGIIQELVNRQLILKAAKAEKLDTSKEYTEAINNIKDQLLIDLWSKKQVGGIQMPSVNDAQIKEIYKNNEGMFINQEMHARHILVKTESEAKDIIKELDKAGKKAESKFIELANAKSTDPASKQAKNGGDLGTFQRNVMHPDFANAASNLKPGTYTQEPVQTPFGYHVIYLIKKSEPKIIPYNEAKKIIEEQIKMQNVQGGMMQKIQALREKAKIQITK</sequence>
<accession>A0ABN0BAC2</accession>
<reference evidence="4" key="1">
    <citation type="journal article" date="2014" name="Genome Announc.">
        <title>Draft genome sequences of six enterohepatic helicobacter species isolated from humans and one from rhesus macaques.</title>
        <authorList>
            <person name="Shen Z."/>
            <person name="Sheh A."/>
            <person name="Young S.K."/>
            <person name="Abouelliel A."/>
            <person name="Ward D.V."/>
            <person name="Earl A.M."/>
            <person name="Fox J.G."/>
        </authorList>
    </citation>
    <scope>NUCLEOTIDE SEQUENCE [LARGE SCALE GENOMIC DNA]</scope>
    <source>
        <strain evidence="4">CCUG 18818</strain>
    </source>
</reference>
<dbReference type="Gene3D" id="3.10.50.40">
    <property type="match status" value="1"/>
</dbReference>
<dbReference type="InterPro" id="IPR050245">
    <property type="entry name" value="PrsA_foldase"/>
</dbReference>
<evidence type="ECO:0000313" key="3">
    <source>
        <dbReference type="EMBL" id="EFR46526.1"/>
    </source>
</evidence>
<dbReference type="Gene3D" id="1.10.8.1040">
    <property type="match status" value="1"/>
</dbReference>
<keyword evidence="4" id="KW-1185">Reference proteome</keyword>
<keyword evidence="1" id="KW-0697">Rotamase</keyword>
<dbReference type="InterPro" id="IPR023058">
    <property type="entry name" value="PPIase_PpiC_CS"/>
</dbReference>
<proteinExistence type="predicted"/>
<dbReference type="Pfam" id="PF00639">
    <property type="entry name" value="Rotamase"/>
    <property type="match status" value="1"/>
</dbReference>
<dbReference type="InterPro" id="IPR027304">
    <property type="entry name" value="Trigger_fact/SurA_dom_sf"/>
</dbReference>
<dbReference type="EMBL" id="DS990392">
    <property type="protein sequence ID" value="EFR46526.1"/>
    <property type="molecule type" value="Genomic_DNA"/>
</dbReference>
<dbReference type="PANTHER" id="PTHR47245:SF2">
    <property type="entry name" value="PEPTIDYL-PROLYL CIS-TRANS ISOMERASE HP_0175-RELATED"/>
    <property type="match status" value="1"/>
</dbReference>
<dbReference type="PROSITE" id="PS50198">
    <property type="entry name" value="PPIC_PPIASE_2"/>
    <property type="match status" value="1"/>
</dbReference>
<dbReference type="PANTHER" id="PTHR47245">
    <property type="entry name" value="PEPTIDYLPROLYL ISOMERASE"/>
    <property type="match status" value="1"/>
</dbReference>
<keyword evidence="1" id="KW-0413">Isomerase</keyword>
<dbReference type="SUPFAM" id="SSF109998">
    <property type="entry name" value="Triger factor/SurA peptide-binding domain-like"/>
    <property type="match status" value="1"/>
</dbReference>
<evidence type="ECO:0000256" key="1">
    <source>
        <dbReference type="PROSITE-ProRule" id="PRU00278"/>
    </source>
</evidence>
<name>A0ABN0BAC2_9HELI</name>
<feature type="domain" description="PpiC" evidence="2">
    <location>
        <begin position="152"/>
        <end position="250"/>
    </location>
</feature>
<organism evidence="3 4">
    <name type="scientific">Helicobacter cinaedi CCUG 18818 = ATCC BAA-847</name>
    <dbReference type="NCBI Taxonomy" id="537971"/>
    <lineage>
        <taxon>Bacteria</taxon>
        <taxon>Pseudomonadati</taxon>
        <taxon>Campylobacterota</taxon>
        <taxon>Epsilonproteobacteria</taxon>
        <taxon>Campylobacterales</taxon>
        <taxon>Helicobacteraceae</taxon>
        <taxon>Helicobacter</taxon>
    </lineage>
</organism>
<dbReference type="InterPro" id="IPR000297">
    <property type="entry name" value="PPIase_PpiC"/>
</dbReference>